<protein>
    <submittedName>
        <fullName evidence="1">Uncharacterized protein</fullName>
    </submittedName>
</protein>
<dbReference type="RefSeq" id="XP_008714757.1">
    <property type="nucleotide sequence ID" value="XM_008716535.1"/>
</dbReference>
<dbReference type="InterPro" id="IPR053157">
    <property type="entry name" value="Sterol_Uptake_Regulator"/>
</dbReference>
<dbReference type="VEuPathDB" id="FungiDB:HMPREF1541_02179"/>
<organism evidence="1 2">
    <name type="scientific">Cyphellophora europaea (strain CBS 101466)</name>
    <name type="common">Phialophora europaea</name>
    <dbReference type="NCBI Taxonomy" id="1220924"/>
    <lineage>
        <taxon>Eukaryota</taxon>
        <taxon>Fungi</taxon>
        <taxon>Dikarya</taxon>
        <taxon>Ascomycota</taxon>
        <taxon>Pezizomycotina</taxon>
        <taxon>Eurotiomycetes</taxon>
        <taxon>Chaetothyriomycetidae</taxon>
        <taxon>Chaetothyriales</taxon>
        <taxon>Cyphellophoraceae</taxon>
        <taxon>Cyphellophora</taxon>
    </lineage>
</organism>
<dbReference type="PANTHER" id="PTHR47784">
    <property type="entry name" value="STEROL UPTAKE CONTROL PROTEIN 2"/>
    <property type="match status" value="1"/>
</dbReference>
<proteinExistence type="predicted"/>
<accession>W2S2T0</accession>
<dbReference type="InParanoid" id="W2S2T0"/>
<dbReference type="PANTHER" id="PTHR47784:SF5">
    <property type="entry name" value="STEROL UPTAKE CONTROL PROTEIN 2"/>
    <property type="match status" value="1"/>
</dbReference>
<dbReference type="HOGENOM" id="CLU_946713_0_0_1"/>
<dbReference type="STRING" id="1220924.W2S2T0"/>
<dbReference type="GeneID" id="19969518"/>
<dbReference type="eggNOG" id="ENOG502RF7U">
    <property type="taxonomic scope" value="Eukaryota"/>
</dbReference>
<dbReference type="Pfam" id="PF11951">
    <property type="entry name" value="Fungal_trans_2"/>
    <property type="match status" value="1"/>
</dbReference>
<name>W2S2T0_CYPE1</name>
<dbReference type="EMBL" id="KB822718">
    <property type="protein sequence ID" value="ETN43021.1"/>
    <property type="molecule type" value="Genomic_DNA"/>
</dbReference>
<reference evidence="1 2" key="1">
    <citation type="submission" date="2013-03" db="EMBL/GenBank/DDBJ databases">
        <title>The Genome Sequence of Phialophora europaea CBS 101466.</title>
        <authorList>
            <consortium name="The Broad Institute Genomics Platform"/>
            <person name="Cuomo C."/>
            <person name="de Hoog S."/>
            <person name="Gorbushina A."/>
            <person name="Walker B."/>
            <person name="Young S.K."/>
            <person name="Zeng Q."/>
            <person name="Gargeya S."/>
            <person name="Fitzgerald M."/>
            <person name="Haas B."/>
            <person name="Abouelleil A."/>
            <person name="Allen A.W."/>
            <person name="Alvarado L."/>
            <person name="Arachchi H.M."/>
            <person name="Berlin A.M."/>
            <person name="Chapman S.B."/>
            <person name="Gainer-Dewar J."/>
            <person name="Goldberg J."/>
            <person name="Griggs A."/>
            <person name="Gujja S."/>
            <person name="Hansen M."/>
            <person name="Howarth C."/>
            <person name="Imamovic A."/>
            <person name="Ireland A."/>
            <person name="Larimer J."/>
            <person name="McCowan C."/>
            <person name="Murphy C."/>
            <person name="Pearson M."/>
            <person name="Poon T.W."/>
            <person name="Priest M."/>
            <person name="Roberts A."/>
            <person name="Saif S."/>
            <person name="Shea T."/>
            <person name="Sisk P."/>
            <person name="Sykes S."/>
            <person name="Wortman J."/>
            <person name="Nusbaum C."/>
            <person name="Birren B."/>
        </authorList>
    </citation>
    <scope>NUCLEOTIDE SEQUENCE [LARGE SCALE GENOMIC DNA]</scope>
    <source>
        <strain evidence="1 2">CBS 101466</strain>
    </source>
</reference>
<dbReference type="Proteomes" id="UP000030752">
    <property type="component" value="Unassembled WGS sequence"/>
</dbReference>
<gene>
    <name evidence="1" type="ORF">HMPREF1541_02179</name>
</gene>
<dbReference type="OrthoDB" id="4937900at2759"/>
<dbReference type="GO" id="GO:0001228">
    <property type="term" value="F:DNA-binding transcription activator activity, RNA polymerase II-specific"/>
    <property type="evidence" value="ECO:0007669"/>
    <property type="project" value="TreeGrafter"/>
</dbReference>
<evidence type="ECO:0000313" key="1">
    <source>
        <dbReference type="EMBL" id="ETN43021.1"/>
    </source>
</evidence>
<keyword evidence="2" id="KW-1185">Reference proteome</keyword>
<dbReference type="InterPro" id="IPR021858">
    <property type="entry name" value="Fun_TF"/>
</dbReference>
<dbReference type="AlphaFoldDB" id="W2S2T0"/>
<evidence type="ECO:0000313" key="2">
    <source>
        <dbReference type="Proteomes" id="UP000030752"/>
    </source>
</evidence>
<sequence length="294" mass="32889">MEQTRPTLIQKYRDSTSELLTSLTNGNSPYLWRELVLEMSAQHDFLYHAILGLSSLHADLQNPSEKASLLALEHHSISITQFRQALAKGMTADNSNAMFAFQCIAVAYSFGFYGQAASLAKLKDLLTILRGSKLIVKYGSTTLETGPFWPMIALKPGADEFALPPGAEEMIRCLESRMNSTISTATYRTVYESTIDLLRYALSFSNAPEYYQIVVNTFLLMVEDEFLNLVYLGEPLALAIMGNYAVALQVVGKNSILIRGWGVKVLEGVRQWLPKDWHDCIAWAEEEVFGAPER</sequence>